<reference evidence="3 4" key="1">
    <citation type="submission" date="2016-07" db="EMBL/GenBank/DDBJ databases">
        <title>Pervasive Adenine N6-methylation of Active Genes in Fungi.</title>
        <authorList>
            <consortium name="DOE Joint Genome Institute"/>
            <person name="Mondo S.J."/>
            <person name="Dannebaum R.O."/>
            <person name="Kuo R.C."/>
            <person name="Labutti K."/>
            <person name="Haridas S."/>
            <person name="Kuo A."/>
            <person name="Salamov A."/>
            <person name="Ahrendt S.R."/>
            <person name="Lipzen A."/>
            <person name="Sullivan W."/>
            <person name="Andreopoulos W.B."/>
            <person name="Clum A."/>
            <person name="Lindquist E."/>
            <person name="Daum C."/>
            <person name="Ramamoorthy G.K."/>
            <person name="Gryganskyi A."/>
            <person name="Culley D."/>
            <person name="Magnuson J.K."/>
            <person name="James T.Y."/>
            <person name="O'Malley M.A."/>
            <person name="Stajich J.E."/>
            <person name="Spatafora J.W."/>
            <person name="Visel A."/>
            <person name="Grigoriev I.V."/>
        </authorList>
    </citation>
    <scope>NUCLEOTIDE SEQUENCE [LARGE SCALE GENOMIC DNA]</scope>
    <source>
        <strain evidence="3 4">NRRL 3301</strain>
    </source>
</reference>
<dbReference type="Gene3D" id="1.10.8.10">
    <property type="entry name" value="DNA helicase RuvA subunit, C-terminal domain"/>
    <property type="match status" value="1"/>
</dbReference>
<dbReference type="GO" id="GO:0043130">
    <property type="term" value="F:ubiquitin binding"/>
    <property type="evidence" value="ECO:0007669"/>
    <property type="project" value="InterPro"/>
</dbReference>
<gene>
    <name evidence="3" type="ORF">DM01DRAFT_1411542</name>
</gene>
<dbReference type="SMART" id="SM00546">
    <property type="entry name" value="CUE"/>
    <property type="match status" value="1"/>
</dbReference>
<dbReference type="PANTHER" id="PTHR21494:SF0">
    <property type="entry name" value="ACTIVATING SIGNAL COINTEGRATOR 1 COMPLEX SUBUNIT 2"/>
    <property type="match status" value="1"/>
</dbReference>
<feature type="compositionally biased region" description="Low complexity" evidence="1">
    <location>
        <begin position="628"/>
        <end position="637"/>
    </location>
</feature>
<dbReference type="InterPro" id="IPR003892">
    <property type="entry name" value="CUE"/>
</dbReference>
<dbReference type="PANTHER" id="PTHR21494">
    <property type="entry name" value="ACTIVATING SIGNAL COINTEGRATOR 1 COMPLEX SUBUNIT 2 ASC-1 COMPLEX SUBUNIT P100"/>
    <property type="match status" value="1"/>
</dbReference>
<dbReference type="SUPFAM" id="SSF46934">
    <property type="entry name" value="UBA-like"/>
    <property type="match status" value="1"/>
</dbReference>
<organism evidence="3 4">
    <name type="scientific">Hesseltinella vesiculosa</name>
    <dbReference type="NCBI Taxonomy" id="101127"/>
    <lineage>
        <taxon>Eukaryota</taxon>
        <taxon>Fungi</taxon>
        <taxon>Fungi incertae sedis</taxon>
        <taxon>Mucoromycota</taxon>
        <taxon>Mucoromycotina</taxon>
        <taxon>Mucoromycetes</taxon>
        <taxon>Mucorales</taxon>
        <taxon>Cunninghamellaceae</taxon>
        <taxon>Hesseltinella</taxon>
    </lineage>
</organism>
<comment type="caution">
    <text evidence="3">The sequence shown here is derived from an EMBL/GenBank/DDBJ whole genome shotgun (WGS) entry which is preliminary data.</text>
</comment>
<dbReference type="CDD" id="cd14364">
    <property type="entry name" value="CUE_ASCC2"/>
    <property type="match status" value="1"/>
</dbReference>
<dbReference type="Pfam" id="PF02845">
    <property type="entry name" value="CUE"/>
    <property type="match status" value="1"/>
</dbReference>
<dbReference type="AlphaFoldDB" id="A0A1X2G3F8"/>
<evidence type="ECO:0000259" key="2">
    <source>
        <dbReference type="PROSITE" id="PS51140"/>
    </source>
</evidence>
<keyword evidence="4" id="KW-1185">Reference proteome</keyword>
<evidence type="ECO:0000256" key="1">
    <source>
        <dbReference type="SAM" id="MobiDB-lite"/>
    </source>
</evidence>
<dbReference type="STRING" id="101127.A0A1X2G3F8"/>
<evidence type="ECO:0000313" key="4">
    <source>
        <dbReference type="Proteomes" id="UP000242146"/>
    </source>
</evidence>
<evidence type="ECO:0000313" key="3">
    <source>
        <dbReference type="EMBL" id="ORX43722.1"/>
    </source>
</evidence>
<name>A0A1X2G3F8_9FUNG</name>
<accession>A0A1X2G3F8</accession>
<protein>
    <recommendedName>
        <fullName evidence="2">CUE domain-containing protein</fullName>
    </recommendedName>
</protein>
<dbReference type="Proteomes" id="UP000242146">
    <property type="component" value="Unassembled WGS sequence"/>
</dbReference>
<dbReference type="InterPro" id="IPR041800">
    <property type="entry name" value="ASCC2_CUE"/>
</dbReference>
<dbReference type="PROSITE" id="PS51140">
    <property type="entry name" value="CUE"/>
    <property type="match status" value="1"/>
</dbReference>
<dbReference type="OrthoDB" id="5577209at2759"/>
<dbReference type="EMBL" id="MCGT01000053">
    <property type="protein sequence ID" value="ORX43722.1"/>
    <property type="molecule type" value="Genomic_DNA"/>
</dbReference>
<dbReference type="InterPro" id="IPR052586">
    <property type="entry name" value="ASCC2"/>
</dbReference>
<sequence length="680" mass="76463">MLLPYISPDSQGITVTVWQKAITIWQQQLVQWLSMDNADFEKVIQQDDLASWILETLQQQLDNDNVDGQLLRGIFLVYMRIGNQTPATPSKLTTMTGLDTFALVYARTNPHLVNVCVSHILTEQHVLADQYQQSLDPLLTLLDAWAGQLPSLAAQWQAHPDDLDDMLLILDRVLVLARLLEAKVTCSRPLLTQLIPTVMQCYQLLTDNLPSLPLTESAAGHRIFLIKQCLVHAFDTMVSIKFIDPLRAADGEKNNEALTTLAVTLSEDVLEWVEQCEPSATKTSLLDAPLLVDWQVECNFSQQCHDLNKTIFHDDNEQLGFLALVFDSYTADMSPWKLKQMQHHPISTPMTMPNSVDSTAYQQQPQPQPDTNTAELIAQIKDMFPDLGDGFIQSCLAANDNQAEQVIMQLLEDNLPPALASLDRSMSLLDLSSFAAVPPSSTNVLDSRHNVFDNDAFDVFAGKKMEKDNVIVGKKDKGTTDTMLKEKKYTSDEKSKWLQRVYDMYDDEIDDTYDSVNEVSGPVDLAAVDESGGADLVRKTTVTVDPGVLNEKELVHVFVDHPDVFERSANARRSKARDALRKKTDMTDEQLEGWAIMFNRNPRKQRILDNYRLFDGSQDAVGTETKIQQSQSQSSPKPTRPPPSEAKQQAYKEKNKARFANHQRKKMHDKKLAKAAPPAL</sequence>
<feature type="compositionally biased region" description="Basic residues" evidence="1">
    <location>
        <begin position="657"/>
        <end position="673"/>
    </location>
</feature>
<proteinExistence type="predicted"/>
<feature type="domain" description="CUE" evidence="2">
    <location>
        <begin position="372"/>
        <end position="415"/>
    </location>
</feature>
<dbReference type="InterPro" id="IPR009060">
    <property type="entry name" value="UBA-like_sf"/>
</dbReference>
<feature type="region of interest" description="Disordered" evidence="1">
    <location>
        <begin position="621"/>
        <end position="680"/>
    </location>
</feature>